<reference evidence="2 3" key="1">
    <citation type="journal article" date="2018" name="Mol. Plant">
        <title>The genome of Artemisia annua provides insight into the evolution of Asteraceae family and artemisinin biosynthesis.</title>
        <authorList>
            <person name="Shen Q."/>
            <person name="Zhang L."/>
            <person name="Liao Z."/>
            <person name="Wang S."/>
            <person name="Yan T."/>
            <person name="Shi P."/>
            <person name="Liu M."/>
            <person name="Fu X."/>
            <person name="Pan Q."/>
            <person name="Wang Y."/>
            <person name="Lv Z."/>
            <person name="Lu X."/>
            <person name="Zhang F."/>
            <person name="Jiang W."/>
            <person name="Ma Y."/>
            <person name="Chen M."/>
            <person name="Hao X."/>
            <person name="Li L."/>
            <person name="Tang Y."/>
            <person name="Lv G."/>
            <person name="Zhou Y."/>
            <person name="Sun X."/>
            <person name="Brodelius P.E."/>
            <person name="Rose J.K.C."/>
            <person name="Tang K."/>
        </authorList>
    </citation>
    <scope>NUCLEOTIDE SEQUENCE [LARGE SCALE GENOMIC DNA]</scope>
    <source>
        <strain evidence="3">cv. Huhao1</strain>
        <tissue evidence="2">Leaf</tissue>
    </source>
</reference>
<keyword evidence="2" id="KW-0863">Zinc-finger</keyword>
<comment type="caution">
    <text evidence="2">The sequence shown here is derived from an EMBL/GenBank/DDBJ whole genome shotgun (WGS) entry which is preliminary data.</text>
</comment>
<organism evidence="2 3">
    <name type="scientific">Artemisia annua</name>
    <name type="common">Sweet wormwood</name>
    <dbReference type="NCBI Taxonomy" id="35608"/>
    <lineage>
        <taxon>Eukaryota</taxon>
        <taxon>Viridiplantae</taxon>
        <taxon>Streptophyta</taxon>
        <taxon>Embryophyta</taxon>
        <taxon>Tracheophyta</taxon>
        <taxon>Spermatophyta</taxon>
        <taxon>Magnoliopsida</taxon>
        <taxon>eudicotyledons</taxon>
        <taxon>Gunneridae</taxon>
        <taxon>Pentapetalae</taxon>
        <taxon>asterids</taxon>
        <taxon>campanulids</taxon>
        <taxon>Asterales</taxon>
        <taxon>Asteraceae</taxon>
        <taxon>Asteroideae</taxon>
        <taxon>Anthemideae</taxon>
        <taxon>Artemisiinae</taxon>
        <taxon>Artemisia</taxon>
    </lineage>
</organism>
<evidence type="ECO:0000313" key="2">
    <source>
        <dbReference type="EMBL" id="PWA97826.1"/>
    </source>
</evidence>
<protein>
    <submittedName>
        <fullName evidence="2">Zinc-finger domain of monoamine-oxidase A repressor R1</fullName>
    </submittedName>
</protein>
<evidence type="ECO:0000256" key="1">
    <source>
        <dbReference type="SAM" id="MobiDB-lite"/>
    </source>
</evidence>
<name>A0A2U1QII8_ARTAN</name>
<dbReference type="EMBL" id="PKPP01000098">
    <property type="protein sequence ID" value="PWA97826.1"/>
    <property type="molecule type" value="Genomic_DNA"/>
</dbReference>
<gene>
    <name evidence="2" type="ORF">CTI12_AA017870</name>
</gene>
<dbReference type="GO" id="GO:0008270">
    <property type="term" value="F:zinc ion binding"/>
    <property type="evidence" value="ECO:0007669"/>
    <property type="project" value="UniProtKB-KW"/>
</dbReference>
<accession>A0A2U1QII8</accession>
<proteinExistence type="predicted"/>
<evidence type="ECO:0000313" key="3">
    <source>
        <dbReference type="Proteomes" id="UP000245207"/>
    </source>
</evidence>
<feature type="region of interest" description="Disordered" evidence="1">
    <location>
        <begin position="180"/>
        <end position="206"/>
    </location>
</feature>
<dbReference type="Proteomes" id="UP000245207">
    <property type="component" value="Unassembled WGS sequence"/>
</dbReference>
<sequence length="251" mass="28444">MTVGTSSINQRNERRKVSYSNFYANSSGYNLVEPILSGRREDSFQLGFLFVMLRQRGWFRCLMETEDEPTLKGLKKRLMAKATQQKKLMAKVRKKRGLIPTRVLVRNVKAEGLVSETEDEPTLKGLKKRLMAKATQQKKLMAKVRKKRGLIPTRVLVRNVKAEGLVSETEDEPTLKRIKEEANGESDTTKEVDGKSEEEKNITEEDDVAIQLPQGTELTNLAGIDMPSGDIGNALQLLEVLIVLLKRRYPL</sequence>
<keyword evidence="2" id="KW-0479">Metal-binding</keyword>
<keyword evidence="3" id="KW-1185">Reference proteome</keyword>
<dbReference type="OrthoDB" id="298344at2759"/>
<dbReference type="AlphaFoldDB" id="A0A2U1QII8"/>
<keyword evidence="2" id="KW-0862">Zinc</keyword>
<feature type="compositionally biased region" description="Basic and acidic residues" evidence="1">
    <location>
        <begin position="180"/>
        <end position="203"/>
    </location>
</feature>